<dbReference type="WBParaSite" id="SBAD_0000842701-mRNA-1">
    <property type="protein sequence ID" value="SBAD_0000842701-mRNA-1"/>
    <property type="gene ID" value="SBAD_0000842701"/>
</dbReference>
<dbReference type="AlphaFoldDB" id="A0A183IWX9"/>
<protein>
    <submittedName>
        <fullName evidence="6">ANK_REP_REGION domain-containing protein</fullName>
    </submittedName>
</protein>
<name>A0A183IWX9_9BILA</name>
<evidence type="ECO:0000256" key="3">
    <source>
        <dbReference type="PROSITE-ProRule" id="PRU00023"/>
    </source>
</evidence>
<dbReference type="Gene3D" id="1.25.40.20">
    <property type="entry name" value="Ankyrin repeat-containing domain"/>
    <property type="match status" value="1"/>
</dbReference>
<reference evidence="4 5" key="2">
    <citation type="submission" date="2018-11" db="EMBL/GenBank/DDBJ databases">
        <authorList>
            <consortium name="Pathogen Informatics"/>
        </authorList>
    </citation>
    <scope>NUCLEOTIDE SEQUENCE [LARGE SCALE GENOMIC DNA]</scope>
</reference>
<evidence type="ECO:0000313" key="5">
    <source>
        <dbReference type="Proteomes" id="UP000270296"/>
    </source>
</evidence>
<gene>
    <name evidence="4" type="ORF">SBAD_LOCUS8126</name>
</gene>
<keyword evidence="1" id="KW-0677">Repeat</keyword>
<feature type="repeat" description="ANK" evidence="3">
    <location>
        <begin position="29"/>
        <end position="61"/>
    </location>
</feature>
<dbReference type="Pfam" id="PF12796">
    <property type="entry name" value="Ank_2"/>
    <property type="match status" value="1"/>
</dbReference>
<proteinExistence type="predicted"/>
<evidence type="ECO:0000313" key="4">
    <source>
        <dbReference type="EMBL" id="VDP15439.1"/>
    </source>
</evidence>
<keyword evidence="2 3" id="KW-0040">ANK repeat</keyword>
<dbReference type="PANTHER" id="PTHR24171">
    <property type="entry name" value="ANKYRIN REPEAT DOMAIN-CONTAINING PROTEIN 39-RELATED"/>
    <property type="match status" value="1"/>
</dbReference>
<dbReference type="Proteomes" id="UP000270296">
    <property type="component" value="Unassembled WGS sequence"/>
</dbReference>
<dbReference type="OrthoDB" id="542841at2759"/>
<reference evidence="6" key="1">
    <citation type="submission" date="2016-06" db="UniProtKB">
        <authorList>
            <consortium name="WormBaseParasite"/>
        </authorList>
    </citation>
    <scope>IDENTIFICATION</scope>
</reference>
<dbReference type="EMBL" id="UZAM01011283">
    <property type="protein sequence ID" value="VDP15439.1"/>
    <property type="molecule type" value="Genomic_DNA"/>
</dbReference>
<sequence length="91" mass="9885">MCSAASCNDLQLLKAWEAAGADLNSSDYDKRTALHVASSLGHADMVKYLLESNADPFAVDSCGHNCLDKALIGRHAKIVNMIRLHMEKLAK</sequence>
<accession>A0A183IWX9</accession>
<dbReference type="PROSITE" id="PS50297">
    <property type="entry name" value="ANK_REP_REGION"/>
    <property type="match status" value="1"/>
</dbReference>
<evidence type="ECO:0000313" key="6">
    <source>
        <dbReference type="WBParaSite" id="SBAD_0000842701-mRNA-1"/>
    </source>
</evidence>
<dbReference type="InterPro" id="IPR036770">
    <property type="entry name" value="Ankyrin_rpt-contain_sf"/>
</dbReference>
<dbReference type="PROSITE" id="PS50088">
    <property type="entry name" value="ANK_REPEAT"/>
    <property type="match status" value="1"/>
</dbReference>
<organism evidence="6">
    <name type="scientific">Soboliphyme baturini</name>
    <dbReference type="NCBI Taxonomy" id="241478"/>
    <lineage>
        <taxon>Eukaryota</taxon>
        <taxon>Metazoa</taxon>
        <taxon>Ecdysozoa</taxon>
        <taxon>Nematoda</taxon>
        <taxon>Enoplea</taxon>
        <taxon>Dorylaimia</taxon>
        <taxon>Dioctophymatida</taxon>
        <taxon>Dioctophymatoidea</taxon>
        <taxon>Soboliphymatidae</taxon>
        <taxon>Soboliphyme</taxon>
    </lineage>
</organism>
<dbReference type="SMART" id="SM00248">
    <property type="entry name" value="ANK"/>
    <property type="match status" value="2"/>
</dbReference>
<evidence type="ECO:0000256" key="2">
    <source>
        <dbReference type="ARBA" id="ARBA00023043"/>
    </source>
</evidence>
<dbReference type="InterPro" id="IPR002110">
    <property type="entry name" value="Ankyrin_rpt"/>
</dbReference>
<keyword evidence="5" id="KW-1185">Reference proteome</keyword>
<dbReference type="SUPFAM" id="SSF48403">
    <property type="entry name" value="Ankyrin repeat"/>
    <property type="match status" value="1"/>
</dbReference>
<evidence type="ECO:0000256" key="1">
    <source>
        <dbReference type="ARBA" id="ARBA00022737"/>
    </source>
</evidence>